<dbReference type="AlphaFoldDB" id="A0A8D8M714"/>
<name>A0A8D8M714_9HEMI</name>
<feature type="compositionally biased region" description="Basic residues" evidence="1">
    <location>
        <begin position="1"/>
        <end position="12"/>
    </location>
</feature>
<organism evidence="2">
    <name type="scientific">Cacopsylla melanoneura</name>
    <dbReference type="NCBI Taxonomy" id="428564"/>
    <lineage>
        <taxon>Eukaryota</taxon>
        <taxon>Metazoa</taxon>
        <taxon>Ecdysozoa</taxon>
        <taxon>Arthropoda</taxon>
        <taxon>Hexapoda</taxon>
        <taxon>Insecta</taxon>
        <taxon>Pterygota</taxon>
        <taxon>Neoptera</taxon>
        <taxon>Paraneoptera</taxon>
        <taxon>Hemiptera</taxon>
        <taxon>Sternorrhyncha</taxon>
        <taxon>Psylloidea</taxon>
        <taxon>Psyllidae</taxon>
        <taxon>Psyllinae</taxon>
        <taxon>Cacopsylla</taxon>
    </lineage>
</organism>
<dbReference type="EMBL" id="HBUF01050871">
    <property type="protein sequence ID" value="CAG6621718.1"/>
    <property type="molecule type" value="Transcribed_RNA"/>
</dbReference>
<dbReference type="EMBL" id="HBUF01050872">
    <property type="protein sequence ID" value="CAG6621720.1"/>
    <property type="molecule type" value="Transcribed_RNA"/>
</dbReference>
<feature type="region of interest" description="Disordered" evidence="1">
    <location>
        <begin position="1"/>
        <end position="41"/>
    </location>
</feature>
<evidence type="ECO:0000256" key="1">
    <source>
        <dbReference type="SAM" id="MobiDB-lite"/>
    </source>
</evidence>
<evidence type="ECO:0000313" key="2">
    <source>
        <dbReference type="EMBL" id="CAG6621716.1"/>
    </source>
</evidence>
<protein>
    <submittedName>
        <fullName evidence="2">Uncharacterized protein</fullName>
    </submittedName>
</protein>
<reference evidence="2" key="1">
    <citation type="submission" date="2021-05" db="EMBL/GenBank/DDBJ databases">
        <authorList>
            <person name="Alioto T."/>
            <person name="Alioto T."/>
            <person name="Gomez Garrido J."/>
        </authorList>
    </citation>
    <scope>NUCLEOTIDE SEQUENCE</scope>
</reference>
<dbReference type="EMBL" id="HBUF01050870">
    <property type="protein sequence ID" value="CAG6621716.1"/>
    <property type="molecule type" value="Transcribed_RNA"/>
</dbReference>
<sequence>MFKKREREKKERKRESESERKRRRRNRLVNGLDLGPRNGPVGRPVNTRAAVTVLNIRAHRGVIRRRSRKNRIERETIASERCDVSEEFCVSSRREEIGAMFGSLWYRLKPTIHLIRHGATLESIKFGAKRFLEFLIFLIFSPRFICFLNVSKER</sequence>
<proteinExistence type="predicted"/>
<accession>A0A8D8M714</accession>